<evidence type="ECO:0000256" key="1">
    <source>
        <dbReference type="SAM" id="MobiDB-lite"/>
    </source>
</evidence>
<comment type="caution">
    <text evidence="2">The sequence shown here is derived from an EMBL/GenBank/DDBJ whole genome shotgun (WGS) entry which is preliminary data.</text>
</comment>
<feature type="region of interest" description="Disordered" evidence="1">
    <location>
        <begin position="46"/>
        <end position="92"/>
    </location>
</feature>
<proteinExistence type="predicted"/>
<protein>
    <submittedName>
        <fullName evidence="2">Uncharacterized protein</fullName>
    </submittedName>
</protein>
<feature type="compositionally biased region" description="Low complexity" evidence="1">
    <location>
        <begin position="48"/>
        <end position="58"/>
    </location>
</feature>
<dbReference type="Proteomes" id="UP000314294">
    <property type="component" value="Unassembled WGS sequence"/>
</dbReference>
<sequence>MPTSNSMFPERTAAFHAASFRGRNKADITGGPGTIGLCSLQEAAGLGPRSAAPPTARSRALRGREDSGRLAPISFGLTEPHRPSPGAPGVEAAAVRCSPPAGVPLACRRLRSPAAAAAVDGSARRARGARLLTAQLPGARYVAVQPGRAPITTRLLLLAAEANS</sequence>
<organism evidence="2 3">
    <name type="scientific">Liparis tanakae</name>
    <name type="common">Tanaka's snailfish</name>
    <dbReference type="NCBI Taxonomy" id="230148"/>
    <lineage>
        <taxon>Eukaryota</taxon>
        <taxon>Metazoa</taxon>
        <taxon>Chordata</taxon>
        <taxon>Craniata</taxon>
        <taxon>Vertebrata</taxon>
        <taxon>Euteleostomi</taxon>
        <taxon>Actinopterygii</taxon>
        <taxon>Neopterygii</taxon>
        <taxon>Teleostei</taxon>
        <taxon>Neoteleostei</taxon>
        <taxon>Acanthomorphata</taxon>
        <taxon>Eupercaria</taxon>
        <taxon>Perciformes</taxon>
        <taxon>Cottioidei</taxon>
        <taxon>Cottales</taxon>
        <taxon>Liparidae</taxon>
        <taxon>Liparis</taxon>
    </lineage>
</organism>
<dbReference type="EMBL" id="SRLO01000866">
    <property type="protein sequence ID" value="TNN45112.1"/>
    <property type="molecule type" value="Genomic_DNA"/>
</dbReference>
<evidence type="ECO:0000313" key="2">
    <source>
        <dbReference type="EMBL" id="TNN45112.1"/>
    </source>
</evidence>
<gene>
    <name evidence="2" type="ORF">EYF80_044694</name>
</gene>
<evidence type="ECO:0000313" key="3">
    <source>
        <dbReference type="Proteomes" id="UP000314294"/>
    </source>
</evidence>
<name>A0A4Z2FXQ0_9TELE</name>
<dbReference type="AlphaFoldDB" id="A0A4Z2FXQ0"/>
<reference evidence="2 3" key="1">
    <citation type="submission" date="2019-03" db="EMBL/GenBank/DDBJ databases">
        <title>First draft genome of Liparis tanakae, snailfish: a comprehensive survey of snailfish specific genes.</title>
        <authorList>
            <person name="Kim W."/>
            <person name="Song I."/>
            <person name="Jeong J.-H."/>
            <person name="Kim D."/>
            <person name="Kim S."/>
            <person name="Ryu S."/>
            <person name="Song J.Y."/>
            <person name="Lee S.K."/>
        </authorList>
    </citation>
    <scope>NUCLEOTIDE SEQUENCE [LARGE SCALE GENOMIC DNA]</scope>
    <source>
        <tissue evidence="2">Muscle</tissue>
    </source>
</reference>
<accession>A0A4Z2FXQ0</accession>
<keyword evidence="3" id="KW-1185">Reference proteome</keyword>